<dbReference type="Pfam" id="PF14501">
    <property type="entry name" value="HATPase_c_5"/>
    <property type="match status" value="1"/>
</dbReference>
<feature type="domain" description="Sensor histidine kinase NatK-like C-terminal" evidence="2">
    <location>
        <begin position="331"/>
        <end position="430"/>
    </location>
</feature>
<sequence>MDGLTIEFILLFIIQYIMLLFFSTYVLDLSWSKKQLLTILLIIFLPTFILFQFFDAISILYYLAILAIMIYRKTRVVIHIFHVFMALIFLVISDNISSIVIFYLLGGINNEQLTFFSFTILFILLGLLFAFCYKRIAKYLINRWVLHHYVSYILVFLSVITVVFMYINIMNIDHENFNESVQNNLAMFLIYLALLTISIFVIVFLAIKQFKMEQREQEINNFESYVASLEQINQDMRKFKHDYVNILSSLRTFIDDKNYEGLHTYFYDHILETNHQEQLNQQSMMVLNNLKINSLKGLLTTKILQAQSHHVPFHIEIVEEINDIPVDPIILNRMVGIVLDNAIEAAREIENGQVRVAFIQINEAILLVVTNKFDESTNIKVHEIYQEGFSTKGESRGIGLANLRQMKNKLQNVSLNTKISPPYFIQEMEFKKG</sequence>
<dbReference type="eggNOG" id="COG3290">
    <property type="taxonomic scope" value="Bacteria"/>
</dbReference>
<dbReference type="Proteomes" id="UP000006691">
    <property type="component" value="Chromosome"/>
</dbReference>
<dbReference type="PANTHER" id="PTHR40448">
    <property type="entry name" value="TWO-COMPONENT SENSOR HISTIDINE KINASE"/>
    <property type="match status" value="1"/>
</dbReference>
<reference evidence="4" key="1">
    <citation type="submission" date="2011-04" db="EMBL/GenBank/DDBJ databases">
        <title>Genome sequence of Solibacillus silvestris StLB046.</title>
        <authorList>
            <person name="Morohoshi T."/>
            <person name="Someya N."/>
            <person name="Ikeda T."/>
        </authorList>
    </citation>
    <scope>NUCLEOTIDE SEQUENCE [LARGE SCALE GENOMIC DNA]</scope>
    <source>
        <strain evidence="4">StLB046</strain>
    </source>
</reference>
<dbReference type="PATRIC" id="fig|1002809.3.peg.3593"/>
<feature type="transmembrane region" description="Helical" evidence="1">
    <location>
        <begin position="145"/>
        <end position="167"/>
    </location>
</feature>
<accession>F2F9H0</accession>
<feature type="transmembrane region" description="Helical" evidence="1">
    <location>
        <begin position="187"/>
        <end position="207"/>
    </location>
</feature>
<protein>
    <submittedName>
        <fullName evidence="3">Predicted signal transduction protein with a C-terminal ATPase domain</fullName>
    </submittedName>
</protein>
<dbReference type="Gene3D" id="3.30.565.10">
    <property type="entry name" value="Histidine kinase-like ATPase, C-terminal domain"/>
    <property type="match status" value="1"/>
</dbReference>
<dbReference type="KEGG" id="siv:SSIL_3545"/>
<keyword evidence="1" id="KW-1133">Transmembrane helix</keyword>
<dbReference type="InterPro" id="IPR032834">
    <property type="entry name" value="NatK-like_C"/>
</dbReference>
<dbReference type="PANTHER" id="PTHR40448:SF1">
    <property type="entry name" value="TWO-COMPONENT SENSOR HISTIDINE KINASE"/>
    <property type="match status" value="1"/>
</dbReference>
<keyword evidence="1" id="KW-0472">Membrane</keyword>
<keyword evidence="1" id="KW-0812">Transmembrane</keyword>
<name>F2F9H0_SOLSS</name>
<dbReference type="STRING" id="1002809.SSIL_3545"/>
<organism evidence="3 4">
    <name type="scientific">Solibacillus silvestris (strain StLB046)</name>
    <name type="common">Bacillus silvestris</name>
    <dbReference type="NCBI Taxonomy" id="1002809"/>
    <lineage>
        <taxon>Bacteria</taxon>
        <taxon>Bacillati</taxon>
        <taxon>Bacillota</taxon>
        <taxon>Bacilli</taxon>
        <taxon>Bacillales</taxon>
        <taxon>Caryophanaceae</taxon>
        <taxon>Solibacillus</taxon>
    </lineage>
</organism>
<feature type="transmembrane region" description="Helical" evidence="1">
    <location>
        <begin position="112"/>
        <end position="133"/>
    </location>
</feature>
<gene>
    <name evidence="3" type="ordered locus">SSIL_3545</name>
</gene>
<dbReference type="AlphaFoldDB" id="F2F9H0"/>
<dbReference type="SUPFAM" id="SSF55874">
    <property type="entry name" value="ATPase domain of HSP90 chaperone/DNA topoisomerase II/histidine kinase"/>
    <property type="match status" value="1"/>
</dbReference>
<feature type="transmembrane region" description="Helical" evidence="1">
    <location>
        <begin position="7"/>
        <end position="27"/>
    </location>
</feature>
<evidence type="ECO:0000313" key="4">
    <source>
        <dbReference type="Proteomes" id="UP000006691"/>
    </source>
</evidence>
<dbReference type="RefSeq" id="WP_014824843.1">
    <property type="nucleotide sequence ID" value="NC_018065.1"/>
</dbReference>
<dbReference type="GO" id="GO:0042802">
    <property type="term" value="F:identical protein binding"/>
    <property type="evidence" value="ECO:0007669"/>
    <property type="project" value="TreeGrafter"/>
</dbReference>
<keyword evidence="4" id="KW-1185">Reference proteome</keyword>
<proteinExistence type="predicted"/>
<evidence type="ECO:0000256" key="1">
    <source>
        <dbReference type="SAM" id="Phobius"/>
    </source>
</evidence>
<dbReference type="InterPro" id="IPR036890">
    <property type="entry name" value="HATPase_C_sf"/>
</dbReference>
<evidence type="ECO:0000259" key="2">
    <source>
        <dbReference type="Pfam" id="PF14501"/>
    </source>
</evidence>
<dbReference type="HOGENOM" id="CLU_046138_1_0_9"/>
<reference evidence="3 4" key="2">
    <citation type="journal article" date="2012" name="J. Biosci. Bioeng.">
        <title>Complete genome sequence and characterization of the N-acylhomoserine lactone-degrading gene of the potato leaf-associated Solibacillus silvestris.</title>
        <authorList>
            <person name="Morohoshi T."/>
            <person name="Tominaga Y."/>
            <person name="Someya N."/>
            <person name="Ikeda T."/>
        </authorList>
    </citation>
    <scope>NUCLEOTIDE SEQUENCE [LARGE SCALE GENOMIC DNA]</scope>
    <source>
        <strain evidence="3 4">StLB046</strain>
    </source>
</reference>
<feature type="transmembrane region" description="Helical" evidence="1">
    <location>
        <begin position="83"/>
        <end position="106"/>
    </location>
</feature>
<feature type="transmembrane region" description="Helical" evidence="1">
    <location>
        <begin position="39"/>
        <end position="71"/>
    </location>
</feature>
<evidence type="ECO:0000313" key="3">
    <source>
        <dbReference type="EMBL" id="BAK17968.1"/>
    </source>
</evidence>
<dbReference type="EMBL" id="AP012157">
    <property type="protein sequence ID" value="BAK17968.1"/>
    <property type="molecule type" value="Genomic_DNA"/>
</dbReference>